<dbReference type="EMBL" id="CP023737">
    <property type="protein sequence ID" value="ATQ69813.1"/>
    <property type="molecule type" value="Genomic_DNA"/>
</dbReference>
<dbReference type="RefSeq" id="WP_065083604.1">
    <property type="nucleotide sequence ID" value="NZ_CP023737.1"/>
</dbReference>
<name>A0A2D2D4B2_METT3</name>
<dbReference type="KEGG" id="mtw:CQW49_19430"/>
<dbReference type="CDD" id="cd00075">
    <property type="entry name" value="HATPase"/>
    <property type="match status" value="1"/>
</dbReference>
<dbReference type="InterPro" id="IPR050428">
    <property type="entry name" value="TCS_sensor_his_kinase"/>
</dbReference>
<accession>A0A2D2D4B2</accession>
<feature type="domain" description="HAMP" evidence="14">
    <location>
        <begin position="182"/>
        <end position="235"/>
    </location>
</feature>
<dbReference type="InterPro" id="IPR005467">
    <property type="entry name" value="His_kinase_dom"/>
</dbReference>
<keyword evidence="6 12" id="KW-0812">Transmembrane</keyword>
<sequence length="485" mass="52762">MKALARLFRTTAFRLSLAYLVLFAFGAALVLTRVKIHVEDLFDEQTAQTIDADIRGLAEQYAEGGIRQLVDVVERRVRSPGASLYLVTTFAGEHVVGNIAAMPRDLPAGSELVESVYQRRGETTPHHRALMRLFVLPDGFRLLVGYDLHDRKMLHAILGKALVTSLFWLVAIGTLGGIFVARRILARLDKMSASAQRIMGGDLKQRLPLMGADDELDRLAGNLNAMLERIDELMTGLREVSDNIAHDLKTPLTRLRNRADEALRAHLTEDQYREALAGLIEESDGLIRIFDALLMIARAEAGYCSDFCSEFDASRVTADIVEMYEPVAEERGAHLALHAEPGLTLLGNRELLGQALVNLVDNALKYGAPSPGAVIAVEARRVGDRVEIAVADRGPGIAEKDRDRVTSRFVRLENSRSRPGSGLGLSLAAAVARLHGGALRIDDNRPGLRVALDLPARSAPMRQGGAASVPQTNLGAGLAAREAAR</sequence>
<keyword evidence="7 15" id="KW-0418">Kinase</keyword>
<dbReference type="CDD" id="cd00082">
    <property type="entry name" value="HisKA"/>
    <property type="match status" value="1"/>
</dbReference>
<dbReference type="Pfam" id="PF00512">
    <property type="entry name" value="HisKA"/>
    <property type="match status" value="1"/>
</dbReference>
<evidence type="ECO:0000256" key="8">
    <source>
        <dbReference type="ARBA" id="ARBA00022989"/>
    </source>
</evidence>
<dbReference type="GO" id="GO:0005886">
    <property type="term" value="C:plasma membrane"/>
    <property type="evidence" value="ECO:0007669"/>
    <property type="project" value="TreeGrafter"/>
</dbReference>
<dbReference type="PROSITE" id="PS50109">
    <property type="entry name" value="HIS_KIN"/>
    <property type="match status" value="1"/>
</dbReference>
<dbReference type="EC" id="2.7.13.3" evidence="3"/>
<dbReference type="SMART" id="SM00387">
    <property type="entry name" value="HATPase_c"/>
    <property type="match status" value="1"/>
</dbReference>
<dbReference type="Proteomes" id="UP000230709">
    <property type="component" value="Chromosome"/>
</dbReference>
<evidence type="ECO:0000313" key="16">
    <source>
        <dbReference type="Proteomes" id="UP000230709"/>
    </source>
</evidence>
<feature type="compositionally biased region" description="Low complexity" evidence="11">
    <location>
        <begin position="474"/>
        <end position="485"/>
    </location>
</feature>
<evidence type="ECO:0000256" key="3">
    <source>
        <dbReference type="ARBA" id="ARBA00012438"/>
    </source>
</evidence>
<dbReference type="Gene3D" id="6.10.340.10">
    <property type="match status" value="1"/>
</dbReference>
<dbReference type="Pfam" id="PF00672">
    <property type="entry name" value="HAMP"/>
    <property type="match status" value="1"/>
</dbReference>
<dbReference type="SUPFAM" id="SSF55874">
    <property type="entry name" value="ATPase domain of HSP90 chaperone/DNA topoisomerase II/histidine kinase"/>
    <property type="match status" value="1"/>
</dbReference>
<proteinExistence type="predicted"/>
<organism evidence="15 16">
    <name type="scientific">Methylosinus trichosporium (strain ATCC 35070 / NCIMB 11131 / UNIQEM 75 / OB3b)</name>
    <dbReference type="NCBI Taxonomy" id="595536"/>
    <lineage>
        <taxon>Bacteria</taxon>
        <taxon>Pseudomonadati</taxon>
        <taxon>Pseudomonadota</taxon>
        <taxon>Alphaproteobacteria</taxon>
        <taxon>Hyphomicrobiales</taxon>
        <taxon>Methylocystaceae</taxon>
        <taxon>Methylosinus</taxon>
    </lineage>
</organism>
<dbReference type="CDD" id="cd06225">
    <property type="entry name" value="HAMP"/>
    <property type="match status" value="1"/>
</dbReference>
<protein>
    <recommendedName>
        <fullName evidence="3">histidine kinase</fullName>
        <ecNumber evidence="3">2.7.13.3</ecNumber>
    </recommendedName>
</protein>
<evidence type="ECO:0000259" key="13">
    <source>
        <dbReference type="PROSITE" id="PS50109"/>
    </source>
</evidence>
<gene>
    <name evidence="15" type="ORF">CQW49_19430</name>
</gene>
<dbReference type="Gene3D" id="1.10.287.130">
    <property type="match status" value="1"/>
</dbReference>
<feature type="domain" description="Histidine kinase" evidence="13">
    <location>
        <begin position="243"/>
        <end position="458"/>
    </location>
</feature>
<reference evidence="16" key="1">
    <citation type="submission" date="2017-10" db="EMBL/GenBank/DDBJ databases">
        <title>Completed PacBio SMRT sequence of Methylosinus trichosporium OB3b reveals presence of a third large plasmid.</title>
        <authorList>
            <person name="Charles T.C."/>
            <person name="Lynch M.D.J."/>
            <person name="Heil J.R."/>
            <person name="Cheng J."/>
        </authorList>
    </citation>
    <scope>NUCLEOTIDE SEQUENCE [LARGE SCALE GENOMIC DNA]</scope>
    <source>
        <strain evidence="16">OB3b</strain>
    </source>
</reference>
<keyword evidence="9" id="KW-0902">Two-component regulatory system</keyword>
<dbReference type="InterPro" id="IPR004358">
    <property type="entry name" value="Sig_transdc_His_kin-like_C"/>
</dbReference>
<evidence type="ECO:0000256" key="4">
    <source>
        <dbReference type="ARBA" id="ARBA00022553"/>
    </source>
</evidence>
<evidence type="ECO:0000256" key="1">
    <source>
        <dbReference type="ARBA" id="ARBA00000085"/>
    </source>
</evidence>
<dbReference type="SMART" id="SM00304">
    <property type="entry name" value="HAMP"/>
    <property type="match status" value="1"/>
</dbReference>
<dbReference type="InterPro" id="IPR036890">
    <property type="entry name" value="HATPase_C_sf"/>
</dbReference>
<evidence type="ECO:0000259" key="14">
    <source>
        <dbReference type="PROSITE" id="PS50885"/>
    </source>
</evidence>
<evidence type="ECO:0000256" key="6">
    <source>
        <dbReference type="ARBA" id="ARBA00022692"/>
    </source>
</evidence>
<evidence type="ECO:0000256" key="12">
    <source>
        <dbReference type="SAM" id="Phobius"/>
    </source>
</evidence>
<dbReference type="Gene3D" id="3.30.565.10">
    <property type="entry name" value="Histidine kinase-like ATPase, C-terminal domain"/>
    <property type="match status" value="1"/>
</dbReference>
<comment type="subcellular location">
    <subcellularLocation>
        <location evidence="2">Membrane</location>
    </subcellularLocation>
</comment>
<feature type="transmembrane region" description="Helical" evidence="12">
    <location>
        <begin position="166"/>
        <end position="185"/>
    </location>
</feature>
<dbReference type="InterPro" id="IPR036097">
    <property type="entry name" value="HisK_dim/P_sf"/>
</dbReference>
<dbReference type="PANTHER" id="PTHR45436:SF8">
    <property type="entry name" value="HISTIDINE KINASE"/>
    <property type="match status" value="1"/>
</dbReference>
<dbReference type="STRING" id="595536.GCA_000178815_01306"/>
<dbReference type="AlphaFoldDB" id="A0A2D2D4B2"/>
<dbReference type="InterPro" id="IPR003661">
    <property type="entry name" value="HisK_dim/P_dom"/>
</dbReference>
<dbReference type="PANTHER" id="PTHR45436">
    <property type="entry name" value="SENSOR HISTIDINE KINASE YKOH"/>
    <property type="match status" value="1"/>
</dbReference>
<keyword evidence="4" id="KW-0597">Phosphoprotein</keyword>
<dbReference type="SUPFAM" id="SSF47384">
    <property type="entry name" value="Homodimeric domain of signal transducing histidine kinase"/>
    <property type="match status" value="1"/>
</dbReference>
<feature type="region of interest" description="Disordered" evidence="11">
    <location>
        <begin position="460"/>
        <end position="485"/>
    </location>
</feature>
<dbReference type="SUPFAM" id="SSF158472">
    <property type="entry name" value="HAMP domain-like"/>
    <property type="match status" value="1"/>
</dbReference>
<keyword evidence="5" id="KW-0808">Transferase</keyword>
<evidence type="ECO:0000256" key="5">
    <source>
        <dbReference type="ARBA" id="ARBA00022679"/>
    </source>
</evidence>
<comment type="catalytic activity">
    <reaction evidence="1">
        <text>ATP + protein L-histidine = ADP + protein N-phospho-L-histidine.</text>
        <dbReference type="EC" id="2.7.13.3"/>
    </reaction>
</comment>
<keyword evidence="10 12" id="KW-0472">Membrane</keyword>
<dbReference type="InterPro" id="IPR003660">
    <property type="entry name" value="HAMP_dom"/>
</dbReference>
<dbReference type="Pfam" id="PF02518">
    <property type="entry name" value="HATPase_c"/>
    <property type="match status" value="1"/>
</dbReference>
<feature type="transmembrane region" description="Helical" evidence="12">
    <location>
        <begin position="12"/>
        <end position="31"/>
    </location>
</feature>
<keyword evidence="16" id="KW-1185">Reference proteome</keyword>
<evidence type="ECO:0000256" key="2">
    <source>
        <dbReference type="ARBA" id="ARBA00004370"/>
    </source>
</evidence>
<evidence type="ECO:0000256" key="10">
    <source>
        <dbReference type="ARBA" id="ARBA00023136"/>
    </source>
</evidence>
<evidence type="ECO:0000256" key="11">
    <source>
        <dbReference type="SAM" id="MobiDB-lite"/>
    </source>
</evidence>
<keyword evidence="8 12" id="KW-1133">Transmembrane helix</keyword>
<evidence type="ECO:0000313" key="15">
    <source>
        <dbReference type="EMBL" id="ATQ69813.1"/>
    </source>
</evidence>
<dbReference type="GO" id="GO:0000155">
    <property type="term" value="F:phosphorelay sensor kinase activity"/>
    <property type="evidence" value="ECO:0007669"/>
    <property type="project" value="InterPro"/>
</dbReference>
<evidence type="ECO:0000256" key="7">
    <source>
        <dbReference type="ARBA" id="ARBA00022777"/>
    </source>
</evidence>
<dbReference type="PRINTS" id="PR00344">
    <property type="entry name" value="BCTRLSENSOR"/>
</dbReference>
<evidence type="ECO:0000256" key="9">
    <source>
        <dbReference type="ARBA" id="ARBA00023012"/>
    </source>
</evidence>
<dbReference type="PROSITE" id="PS50885">
    <property type="entry name" value="HAMP"/>
    <property type="match status" value="1"/>
</dbReference>
<dbReference type="SMART" id="SM00388">
    <property type="entry name" value="HisKA"/>
    <property type="match status" value="1"/>
</dbReference>
<dbReference type="InterPro" id="IPR003594">
    <property type="entry name" value="HATPase_dom"/>
</dbReference>